<dbReference type="GO" id="GO:0003677">
    <property type="term" value="F:DNA binding"/>
    <property type="evidence" value="ECO:0007669"/>
    <property type="project" value="UniProtKB-KW"/>
</dbReference>
<dbReference type="SUPFAM" id="SSF47413">
    <property type="entry name" value="lambda repressor-like DNA-binding domains"/>
    <property type="match status" value="1"/>
</dbReference>
<dbReference type="PANTHER" id="PTHR30349:SF41">
    <property type="entry name" value="INTEGRASE_RECOMBINASE PROTEIN MJ0367-RELATED"/>
    <property type="match status" value="1"/>
</dbReference>
<name>A0A9D1QBM0_9FIRM</name>
<dbReference type="Pfam" id="PF13443">
    <property type="entry name" value="HTH_26"/>
    <property type="match status" value="1"/>
</dbReference>
<keyword evidence="3" id="KW-0233">DNA recombination</keyword>
<dbReference type="EMBL" id="DXHQ01000109">
    <property type="protein sequence ID" value="HIW09629.1"/>
    <property type="molecule type" value="Genomic_DNA"/>
</dbReference>
<dbReference type="InterPro" id="IPR011010">
    <property type="entry name" value="DNA_brk_join_enz"/>
</dbReference>
<evidence type="ECO:0000259" key="4">
    <source>
        <dbReference type="PROSITE" id="PS50943"/>
    </source>
</evidence>
<organism evidence="6 7">
    <name type="scientific">Candidatus Faecalibacterium intestinigallinarum</name>
    <dbReference type="NCBI Taxonomy" id="2838581"/>
    <lineage>
        <taxon>Bacteria</taxon>
        <taxon>Bacillati</taxon>
        <taxon>Bacillota</taxon>
        <taxon>Clostridia</taxon>
        <taxon>Eubacteriales</taxon>
        <taxon>Oscillospiraceae</taxon>
        <taxon>Faecalibacterium</taxon>
    </lineage>
</organism>
<protein>
    <submittedName>
        <fullName evidence="6">Tyrosine-type recombinase/integrase</fullName>
    </submittedName>
</protein>
<reference evidence="6" key="2">
    <citation type="submission" date="2021-04" db="EMBL/GenBank/DDBJ databases">
        <authorList>
            <person name="Gilroy R."/>
        </authorList>
    </citation>
    <scope>NUCLEOTIDE SEQUENCE</scope>
    <source>
        <strain evidence="6">ChiHcolR34-3080</strain>
    </source>
</reference>
<evidence type="ECO:0000313" key="7">
    <source>
        <dbReference type="Proteomes" id="UP000823933"/>
    </source>
</evidence>
<comment type="caution">
    <text evidence="6">The sequence shown here is derived from an EMBL/GenBank/DDBJ whole genome shotgun (WGS) entry which is preliminary data.</text>
</comment>
<keyword evidence="2" id="KW-0238">DNA-binding</keyword>
<evidence type="ECO:0000256" key="1">
    <source>
        <dbReference type="ARBA" id="ARBA00008857"/>
    </source>
</evidence>
<dbReference type="CDD" id="cd01189">
    <property type="entry name" value="INT_ICEBs1_C_like"/>
    <property type="match status" value="1"/>
</dbReference>
<dbReference type="InterPro" id="IPR001387">
    <property type="entry name" value="Cro/C1-type_HTH"/>
</dbReference>
<feature type="domain" description="HTH cro/C1-type" evidence="4">
    <location>
        <begin position="154"/>
        <end position="202"/>
    </location>
</feature>
<evidence type="ECO:0000256" key="2">
    <source>
        <dbReference type="ARBA" id="ARBA00023125"/>
    </source>
</evidence>
<dbReference type="Gene3D" id="1.10.150.130">
    <property type="match status" value="1"/>
</dbReference>
<sequence length="468" mass="53653">MANLQERRNKDGKLISYSIRIFRGRGPDGKQLKPFTATFEVKPTWSEKSARKKAEAYAATLEKEVKEGRLENARQRFDQYCDYVLELKKRSGTKQTTLKGYRYLIPRTYKAIGHILLKDLRPDHLNAFYMQLEEEGSGVEQNMAVAKNLPAILNNKGMTRKELAERSGVPLNTVYLIVKGNPTPVKKALAICKGLNMELEEVFTTERKVNTLSANTIQHYHRMISMVLEHAVKEGLVVQNVAKRATLPKIQHKEVNHFQPEELIKIQDALEKEDIKWRTMITILMMSGCRRGELMGLKWDRVDFEQGTIRIDNNVLYVPGVGLYEDTPKTEKSKRTIALPPQTMELLRQYKKCQEVEIKRLGNYYRDQNFLFAQEDGSPMHPDSVNTWLDRFSKRHGLPHINPHAFRHSMASLLFYKGMDSVSVSARLGHAQVSTTSNIYAHVMEQADKKSADILADVFDKKAEDPSS</sequence>
<dbReference type="GO" id="GO:0015074">
    <property type="term" value="P:DNA integration"/>
    <property type="evidence" value="ECO:0007669"/>
    <property type="project" value="InterPro"/>
</dbReference>
<reference evidence="6" key="1">
    <citation type="journal article" date="2021" name="PeerJ">
        <title>Extensive microbial diversity within the chicken gut microbiome revealed by metagenomics and culture.</title>
        <authorList>
            <person name="Gilroy R."/>
            <person name="Ravi A."/>
            <person name="Getino M."/>
            <person name="Pursley I."/>
            <person name="Horton D.L."/>
            <person name="Alikhan N.F."/>
            <person name="Baker D."/>
            <person name="Gharbi K."/>
            <person name="Hall N."/>
            <person name="Watson M."/>
            <person name="Adriaenssens E.M."/>
            <person name="Foster-Nyarko E."/>
            <person name="Jarju S."/>
            <person name="Secka A."/>
            <person name="Antonio M."/>
            <person name="Oren A."/>
            <person name="Chaudhuri R.R."/>
            <person name="La Ragione R."/>
            <person name="Hildebrand F."/>
            <person name="Pallen M.J."/>
        </authorList>
    </citation>
    <scope>NUCLEOTIDE SEQUENCE</scope>
    <source>
        <strain evidence="6">ChiHcolR34-3080</strain>
    </source>
</reference>
<dbReference type="Gene3D" id="1.10.443.10">
    <property type="entry name" value="Intergrase catalytic core"/>
    <property type="match status" value="1"/>
</dbReference>
<dbReference type="SMART" id="SM00530">
    <property type="entry name" value="HTH_XRE"/>
    <property type="match status" value="1"/>
</dbReference>
<dbReference type="Pfam" id="PF00589">
    <property type="entry name" value="Phage_integrase"/>
    <property type="match status" value="1"/>
</dbReference>
<comment type="similarity">
    <text evidence="1">Belongs to the 'phage' integrase family.</text>
</comment>
<evidence type="ECO:0000259" key="5">
    <source>
        <dbReference type="PROSITE" id="PS51898"/>
    </source>
</evidence>
<dbReference type="SUPFAM" id="SSF56349">
    <property type="entry name" value="DNA breaking-rejoining enzymes"/>
    <property type="match status" value="2"/>
</dbReference>
<dbReference type="PROSITE" id="PS51898">
    <property type="entry name" value="TYR_RECOMBINASE"/>
    <property type="match status" value="1"/>
</dbReference>
<dbReference type="InterPro" id="IPR050090">
    <property type="entry name" value="Tyrosine_recombinase_XerCD"/>
</dbReference>
<dbReference type="AlphaFoldDB" id="A0A9D1QBM0"/>
<dbReference type="PROSITE" id="PS50943">
    <property type="entry name" value="HTH_CROC1"/>
    <property type="match status" value="1"/>
</dbReference>
<dbReference type="GO" id="GO:0006310">
    <property type="term" value="P:DNA recombination"/>
    <property type="evidence" value="ECO:0007669"/>
    <property type="project" value="UniProtKB-KW"/>
</dbReference>
<evidence type="ECO:0000313" key="6">
    <source>
        <dbReference type="EMBL" id="HIW09629.1"/>
    </source>
</evidence>
<proteinExistence type="inferred from homology"/>
<dbReference type="InterPro" id="IPR010998">
    <property type="entry name" value="Integrase_recombinase_N"/>
</dbReference>
<dbReference type="InterPro" id="IPR010982">
    <property type="entry name" value="Lambda_DNA-bd_dom_sf"/>
</dbReference>
<accession>A0A9D1QBM0</accession>
<dbReference type="InterPro" id="IPR013762">
    <property type="entry name" value="Integrase-like_cat_sf"/>
</dbReference>
<feature type="domain" description="Tyr recombinase" evidence="5">
    <location>
        <begin position="253"/>
        <end position="453"/>
    </location>
</feature>
<dbReference type="InterPro" id="IPR002104">
    <property type="entry name" value="Integrase_catalytic"/>
</dbReference>
<dbReference type="Gene3D" id="1.10.260.40">
    <property type="entry name" value="lambda repressor-like DNA-binding domains"/>
    <property type="match status" value="1"/>
</dbReference>
<dbReference type="PANTHER" id="PTHR30349">
    <property type="entry name" value="PHAGE INTEGRASE-RELATED"/>
    <property type="match status" value="1"/>
</dbReference>
<evidence type="ECO:0000256" key="3">
    <source>
        <dbReference type="ARBA" id="ARBA00023172"/>
    </source>
</evidence>
<dbReference type="Proteomes" id="UP000823933">
    <property type="component" value="Unassembled WGS sequence"/>
</dbReference>
<dbReference type="CDD" id="cd00093">
    <property type="entry name" value="HTH_XRE"/>
    <property type="match status" value="1"/>
</dbReference>
<gene>
    <name evidence="6" type="ORF">H9890_09565</name>
</gene>